<dbReference type="PANTHER" id="PTHR30561:SF9">
    <property type="entry name" value="4-AMINO-4-DEOXY-L-ARABINOSE-PHOSPHOUNDECAPRENOL FLIPPASE SUBUNIT ARNF-RELATED"/>
    <property type="match status" value="1"/>
</dbReference>
<organism evidence="8 9">
    <name type="scientific">Cloacibacillus porcorum</name>
    <dbReference type="NCBI Taxonomy" id="1197717"/>
    <lineage>
        <taxon>Bacteria</taxon>
        <taxon>Thermotogati</taxon>
        <taxon>Synergistota</taxon>
        <taxon>Synergistia</taxon>
        <taxon>Synergistales</taxon>
        <taxon>Synergistaceae</taxon>
        <taxon>Cloacibacillus</taxon>
    </lineage>
</organism>
<dbReference type="Proteomes" id="UP000093044">
    <property type="component" value="Chromosome"/>
</dbReference>
<keyword evidence="2" id="KW-1003">Cell membrane</keyword>
<dbReference type="EMBL" id="CP016757">
    <property type="protein sequence ID" value="ANZ46080.1"/>
    <property type="molecule type" value="Genomic_DNA"/>
</dbReference>
<evidence type="ECO:0008006" key="10">
    <source>
        <dbReference type="Google" id="ProtNLM"/>
    </source>
</evidence>
<dbReference type="RefSeq" id="WP_066747564.1">
    <property type="nucleotide sequence ID" value="NZ_CP016757.1"/>
</dbReference>
<keyword evidence="3 6" id="KW-0812">Transmembrane</keyword>
<dbReference type="GO" id="GO:0022857">
    <property type="term" value="F:transmembrane transporter activity"/>
    <property type="evidence" value="ECO:0007669"/>
    <property type="project" value="InterPro"/>
</dbReference>
<evidence type="ECO:0000256" key="7">
    <source>
        <dbReference type="SAM" id="Phobius"/>
    </source>
</evidence>
<dbReference type="KEGG" id="cpor:BED41_13825"/>
<comment type="subcellular location">
    <subcellularLocation>
        <location evidence="1 6">Cell membrane</location>
        <topology evidence="1 6">Multi-pass membrane protein</topology>
    </subcellularLocation>
</comment>
<evidence type="ECO:0000256" key="2">
    <source>
        <dbReference type="ARBA" id="ARBA00022475"/>
    </source>
</evidence>
<evidence type="ECO:0000256" key="4">
    <source>
        <dbReference type="ARBA" id="ARBA00022989"/>
    </source>
</evidence>
<name>A0A1B2I7Y0_9BACT</name>
<feature type="transmembrane region" description="Helical" evidence="7">
    <location>
        <begin position="104"/>
        <end position="122"/>
    </location>
</feature>
<dbReference type="InterPro" id="IPR037185">
    <property type="entry name" value="EmrE-like"/>
</dbReference>
<keyword evidence="4 7" id="KW-1133">Transmembrane helix</keyword>
<feature type="transmembrane region" description="Helical" evidence="7">
    <location>
        <begin position="51"/>
        <end position="70"/>
    </location>
</feature>
<evidence type="ECO:0000256" key="3">
    <source>
        <dbReference type="ARBA" id="ARBA00022692"/>
    </source>
</evidence>
<sequence>MLDKITLTLILASAATNALGSTVMKHAYGGDSDMVSSGLVGAFLKIALNPWIVLGLGLFGVSFFFMAAALSRAELTLAYPLMSGIVYLLLLAIGFFIFHEKITLLRIGGMAFILAGITMLVIKS</sequence>
<evidence type="ECO:0000256" key="1">
    <source>
        <dbReference type="ARBA" id="ARBA00004651"/>
    </source>
</evidence>
<dbReference type="Pfam" id="PF00893">
    <property type="entry name" value="Multi_Drug_Res"/>
    <property type="match status" value="1"/>
</dbReference>
<accession>A0A1B2I7Y0</accession>
<dbReference type="InterPro" id="IPR000390">
    <property type="entry name" value="Small_drug/metabolite_transptr"/>
</dbReference>
<evidence type="ECO:0000313" key="9">
    <source>
        <dbReference type="Proteomes" id="UP000093044"/>
    </source>
</evidence>
<dbReference type="PANTHER" id="PTHR30561">
    <property type="entry name" value="SMR FAMILY PROTON-DEPENDENT DRUG EFFLUX TRANSPORTER SUGE"/>
    <property type="match status" value="1"/>
</dbReference>
<comment type="similarity">
    <text evidence="6">Belongs to the drug/metabolite transporter (DMT) superfamily. Small multidrug resistance (SMR) (TC 2.A.7.1) family.</text>
</comment>
<evidence type="ECO:0000256" key="6">
    <source>
        <dbReference type="RuleBase" id="RU003942"/>
    </source>
</evidence>
<evidence type="ECO:0000256" key="5">
    <source>
        <dbReference type="ARBA" id="ARBA00023136"/>
    </source>
</evidence>
<dbReference type="AlphaFoldDB" id="A0A1B2I7Y0"/>
<gene>
    <name evidence="8" type="ORF">BED41_13825</name>
</gene>
<keyword evidence="9" id="KW-1185">Reference proteome</keyword>
<feature type="transmembrane region" description="Helical" evidence="7">
    <location>
        <begin position="77"/>
        <end position="98"/>
    </location>
</feature>
<dbReference type="SUPFAM" id="SSF103481">
    <property type="entry name" value="Multidrug resistance efflux transporter EmrE"/>
    <property type="match status" value="1"/>
</dbReference>
<dbReference type="InterPro" id="IPR045324">
    <property type="entry name" value="Small_multidrug_res"/>
</dbReference>
<dbReference type="GeneID" id="83058925"/>
<evidence type="ECO:0000313" key="8">
    <source>
        <dbReference type="EMBL" id="ANZ46080.1"/>
    </source>
</evidence>
<proteinExistence type="inferred from homology"/>
<reference evidence="8" key="1">
    <citation type="submission" date="2016-08" db="EMBL/GenBank/DDBJ databases">
        <title>Complete genome of Cloacibacillus porcorum.</title>
        <authorList>
            <person name="Looft T."/>
            <person name="Bayles D.O."/>
            <person name="Alt D.P."/>
        </authorList>
    </citation>
    <scope>NUCLEOTIDE SEQUENCE [LARGE SCALE GENOMIC DNA]</scope>
    <source>
        <strain evidence="8">CL-84</strain>
    </source>
</reference>
<dbReference type="OrthoDB" id="6139at2"/>
<dbReference type="GO" id="GO:0005886">
    <property type="term" value="C:plasma membrane"/>
    <property type="evidence" value="ECO:0007669"/>
    <property type="project" value="UniProtKB-SubCell"/>
</dbReference>
<dbReference type="STRING" id="1197717.BED41_13825"/>
<protein>
    <recommendedName>
        <fullName evidence="10">Transporter</fullName>
    </recommendedName>
</protein>
<dbReference type="Gene3D" id="1.10.3730.20">
    <property type="match status" value="1"/>
</dbReference>
<keyword evidence="5 7" id="KW-0472">Membrane</keyword>